<dbReference type="InterPro" id="IPR000215">
    <property type="entry name" value="Serpin_fam"/>
</dbReference>
<dbReference type="GO" id="GO:0005615">
    <property type="term" value="C:extracellular space"/>
    <property type="evidence" value="ECO:0007669"/>
    <property type="project" value="InterPro"/>
</dbReference>
<dbReference type="CTD" id="692397"/>
<evidence type="ECO:0000256" key="3">
    <source>
        <dbReference type="ARBA" id="ARBA00022900"/>
    </source>
</evidence>
<dbReference type="InterPro" id="IPR042178">
    <property type="entry name" value="Serpin_sf_1"/>
</dbReference>
<dbReference type="GO" id="GO:0004867">
    <property type="term" value="F:serine-type endopeptidase inhibitor activity"/>
    <property type="evidence" value="ECO:0007669"/>
    <property type="project" value="UniProtKB-KW"/>
</dbReference>
<dbReference type="OrthoDB" id="671595at2759"/>
<protein>
    <submittedName>
        <fullName evidence="9">Antichymotrypsin-2-like</fullName>
    </submittedName>
</protein>
<dbReference type="AlphaFoldDB" id="A0A7E5W402"/>
<dbReference type="SMART" id="SM00093">
    <property type="entry name" value="SERPIN"/>
    <property type="match status" value="1"/>
</dbReference>
<dbReference type="InParanoid" id="A0A7E5W402"/>
<keyword evidence="8" id="KW-1185">Reference proteome</keyword>
<evidence type="ECO:0000313" key="8">
    <source>
        <dbReference type="Proteomes" id="UP000322000"/>
    </source>
</evidence>
<dbReference type="Gene3D" id="3.30.497.10">
    <property type="entry name" value="Antithrombin, subunit I, domain 2"/>
    <property type="match status" value="1"/>
</dbReference>
<evidence type="ECO:0000256" key="5">
    <source>
        <dbReference type="SAM" id="MobiDB-lite"/>
    </source>
</evidence>
<feature type="compositionally biased region" description="Polar residues" evidence="5">
    <location>
        <begin position="114"/>
        <end position="138"/>
    </location>
</feature>
<name>A0A7E5W402_TRINI</name>
<evidence type="ECO:0000256" key="6">
    <source>
        <dbReference type="SAM" id="SignalP"/>
    </source>
</evidence>
<dbReference type="Pfam" id="PF00079">
    <property type="entry name" value="Serpin"/>
    <property type="match status" value="1"/>
</dbReference>
<evidence type="ECO:0000256" key="4">
    <source>
        <dbReference type="RuleBase" id="RU000411"/>
    </source>
</evidence>
<keyword evidence="6" id="KW-0732">Signal</keyword>
<reference evidence="9" key="1">
    <citation type="submission" date="2025-08" db="UniProtKB">
        <authorList>
            <consortium name="RefSeq"/>
        </authorList>
    </citation>
    <scope>IDENTIFICATION</scope>
</reference>
<dbReference type="RefSeq" id="XP_026735359.1">
    <property type="nucleotide sequence ID" value="XM_026879558.1"/>
</dbReference>
<proteinExistence type="inferred from homology"/>
<keyword evidence="3" id="KW-0722">Serine protease inhibitor</keyword>
<dbReference type="PANTHER" id="PTHR11461:SF211">
    <property type="entry name" value="GH10112P-RELATED"/>
    <property type="match status" value="1"/>
</dbReference>
<comment type="similarity">
    <text evidence="1 4">Belongs to the serpin family.</text>
</comment>
<feature type="compositionally biased region" description="Polar residues" evidence="5">
    <location>
        <begin position="88"/>
        <end position="101"/>
    </location>
</feature>
<dbReference type="KEGG" id="tnl:113499186"/>
<dbReference type="CDD" id="cd00172">
    <property type="entry name" value="serpin"/>
    <property type="match status" value="1"/>
</dbReference>
<sequence length="533" mass="58701">MLLPSLTLCCLILNAQSQNFFANSPLTAKFLNPDRIYFNDNIPRAQPLSRPSTSQVDDDAIRQIFGPKPAENNKKPSTSVEIEKSNEIGYSTSVEQVTNRNVPVRNDKSKETASRQTSEQFGNRQVGTQQASKRQPTVPQDVRPQGSLSLPEPPPVSGSGFNSLLYSVTNFGISLLKNVNAVQPGNVVLSPFSITTLLALLQQGALGQTQEEITAALQMTSANSASAYATISQDIKKRSSRNILKTGNHLFIANGFSINPDFKRVAQNSFDSDVTPLSYNRPEMAAQEINSWVASKTENKINKLISPDTLSSSTQMVLVNAVYFKGLWEIPFRAESTIGRNFHLSNGQIKTAQFMRMRKLLRSGRDPATNAKVLILPFEREEYSLMLILPSELVGMQSTLQHMTDARLLSYLSFPPLDTEVEIPKFTVRADTNLNTILRTMGITKMFGPYAELNRLGMYRAFSPQISSAVHSAVFSIDEEGGSAAAATAFAAVALSYDEPASVFKANRPFIAILWDSKTSLPIFMAKIEDPQL</sequence>
<accession>A0A7E5W402</accession>
<evidence type="ECO:0000259" key="7">
    <source>
        <dbReference type="SMART" id="SM00093"/>
    </source>
</evidence>
<feature type="signal peptide" evidence="6">
    <location>
        <begin position="1"/>
        <end position="17"/>
    </location>
</feature>
<dbReference type="Proteomes" id="UP000322000">
    <property type="component" value="Chromosome 12"/>
</dbReference>
<evidence type="ECO:0000256" key="2">
    <source>
        <dbReference type="ARBA" id="ARBA00022690"/>
    </source>
</evidence>
<keyword evidence="2" id="KW-0646">Protease inhibitor</keyword>
<dbReference type="GeneID" id="113499186"/>
<feature type="domain" description="Serpin" evidence="7">
    <location>
        <begin position="173"/>
        <end position="531"/>
    </location>
</feature>
<dbReference type="PANTHER" id="PTHR11461">
    <property type="entry name" value="SERINE PROTEASE INHIBITOR, SERPIN"/>
    <property type="match status" value="1"/>
</dbReference>
<dbReference type="InterPro" id="IPR042185">
    <property type="entry name" value="Serpin_sf_2"/>
</dbReference>
<feature type="region of interest" description="Disordered" evidence="5">
    <location>
        <begin position="64"/>
        <end position="156"/>
    </location>
</feature>
<dbReference type="Gene3D" id="2.30.39.10">
    <property type="entry name" value="Alpha-1-antitrypsin, domain 1"/>
    <property type="match status" value="1"/>
</dbReference>
<evidence type="ECO:0000313" key="9">
    <source>
        <dbReference type="RefSeq" id="XP_026735359.1"/>
    </source>
</evidence>
<dbReference type="SUPFAM" id="SSF56574">
    <property type="entry name" value="Serpins"/>
    <property type="match status" value="1"/>
</dbReference>
<feature type="chain" id="PRO_5028871341" evidence="6">
    <location>
        <begin position="18"/>
        <end position="533"/>
    </location>
</feature>
<dbReference type="Gene3D" id="2.10.310.10">
    <property type="entry name" value="Serpins superfamily"/>
    <property type="match status" value="1"/>
</dbReference>
<organism evidence="8 9">
    <name type="scientific">Trichoplusia ni</name>
    <name type="common">Cabbage looper</name>
    <dbReference type="NCBI Taxonomy" id="7111"/>
    <lineage>
        <taxon>Eukaryota</taxon>
        <taxon>Metazoa</taxon>
        <taxon>Ecdysozoa</taxon>
        <taxon>Arthropoda</taxon>
        <taxon>Hexapoda</taxon>
        <taxon>Insecta</taxon>
        <taxon>Pterygota</taxon>
        <taxon>Neoptera</taxon>
        <taxon>Endopterygota</taxon>
        <taxon>Lepidoptera</taxon>
        <taxon>Glossata</taxon>
        <taxon>Ditrysia</taxon>
        <taxon>Noctuoidea</taxon>
        <taxon>Noctuidae</taxon>
        <taxon>Plusiinae</taxon>
        <taxon>Trichoplusia</taxon>
    </lineage>
</organism>
<gene>
    <name evidence="9" type="primary">LOC113499186</name>
</gene>
<dbReference type="InterPro" id="IPR023796">
    <property type="entry name" value="Serpin_dom"/>
</dbReference>
<dbReference type="InterPro" id="IPR036186">
    <property type="entry name" value="Serpin_sf"/>
</dbReference>
<evidence type="ECO:0000256" key="1">
    <source>
        <dbReference type="ARBA" id="ARBA00009500"/>
    </source>
</evidence>